<accession>A0AAX4MX44</accession>
<evidence type="ECO:0000313" key="2">
    <source>
        <dbReference type="Proteomes" id="UP001433872"/>
    </source>
</evidence>
<protein>
    <submittedName>
        <fullName evidence="1">Uncharacterized protein</fullName>
    </submittedName>
</protein>
<evidence type="ECO:0000313" key="1">
    <source>
        <dbReference type="EMBL" id="WYV99287.1"/>
    </source>
</evidence>
<dbReference type="Proteomes" id="UP001433872">
    <property type="component" value="Segment"/>
</dbReference>
<sequence>MNISMTERGFSVIEFKDCYGEKCSIQKSSLASEDAIWFGIDDPAPKIMASQAPLHGVNTDATVGWVEYPLPKEVLLSTRMHLTREQVAELLPVLQHFVNTGEIS</sequence>
<name>A0AAX4MX44_9CAUD</name>
<proteinExistence type="predicted"/>
<dbReference type="EMBL" id="PP496414">
    <property type="protein sequence ID" value="WYV99287.1"/>
    <property type="molecule type" value="Genomic_DNA"/>
</dbReference>
<gene>
    <name evidence="1" type="ORF">KoPa4_00119</name>
</gene>
<organism evidence="1 2">
    <name type="scientific">Pseudomonas phage vB_PpuM-KoPa-4</name>
    <dbReference type="NCBI Taxonomy" id="3132618"/>
    <lineage>
        <taxon>Viruses</taxon>
        <taxon>Duplodnaviria</taxon>
        <taxon>Heunggongvirae</taxon>
        <taxon>Uroviricota</taxon>
        <taxon>Caudoviricetes</taxon>
        <taxon>Vandenendeviridae</taxon>
        <taxon>Gorskivirinae</taxon>
        <taxon>Tartuvirus</taxon>
        <taxon>Tartuvirus kopa4</taxon>
    </lineage>
</organism>
<reference evidence="1" key="1">
    <citation type="submission" date="2024-03" db="EMBL/GenBank/DDBJ databases">
        <title>Isolation and characterization of a phage collection against Pseudomonas putida.</title>
        <authorList>
            <person name="Brauer A."/>
            <person name="Rosendahl S."/>
            <person name="Kangsep A."/>
            <person name="Rikberg R."/>
            <person name="Lewanczyk A.C."/>
            <person name="Horak R."/>
            <person name="Tamman H."/>
        </authorList>
    </citation>
    <scope>NUCLEOTIDE SEQUENCE</scope>
</reference>
<keyword evidence="2" id="KW-1185">Reference proteome</keyword>